<dbReference type="EMBL" id="FQVU01000002">
    <property type="protein sequence ID" value="SHG27230.1"/>
    <property type="molecule type" value="Genomic_DNA"/>
</dbReference>
<dbReference type="Proteomes" id="UP000186132">
    <property type="component" value="Unassembled WGS sequence"/>
</dbReference>
<dbReference type="AlphaFoldDB" id="A0A1M5IH19"/>
<dbReference type="OrthoDB" id="9799862at2"/>
<dbReference type="InterPro" id="IPR009384">
    <property type="entry name" value="SwrD-like"/>
</dbReference>
<feature type="region of interest" description="Disordered" evidence="1">
    <location>
        <begin position="65"/>
        <end position="91"/>
    </location>
</feature>
<proteinExistence type="predicted"/>
<evidence type="ECO:0000313" key="3">
    <source>
        <dbReference type="Proteomes" id="UP000186132"/>
    </source>
</evidence>
<sequence length="103" mass="11196">MLQLTRLTGQSFALNPDLIERAEATPDTVVTLVNGSKYVVQETLDELIELVRAYRADIVHASRAGVPPVAPHRPRVPARDGSSPRHTADNGTVVMLRAEQGDV</sequence>
<gene>
    <name evidence="2" type="ORF">SAMN05443575_1881</name>
</gene>
<dbReference type="RefSeq" id="WP_073388948.1">
    <property type="nucleotide sequence ID" value="NZ_FQVU01000002.1"/>
</dbReference>
<protein>
    <submittedName>
        <fullName evidence="2">Flagellar protein FlbD</fullName>
    </submittedName>
</protein>
<organism evidence="2 3">
    <name type="scientific">Jatrophihabitans endophyticus</name>
    <dbReference type="NCBI Taxonomy" id="1206085"/>
    <lineage>
        <taxon>Bacteria</taxon>
        <taxon>Bacillati</taxon>
        <taxon>Actinomycetota</taxon>
        <taxon>Actinomycetes</taxon>
        <taxon>Jatrophihabitantales</taxon>
        <taxon>Jatrophihabitantaceae</taxon>
        <taxon>Jatrophihabitans</taxon>
    </lineage>
</organism>
<keyword evidence="2" id="KW-0282">Flagellum</keyword>
<name>A0A1M5IH19_9ACTN</name>
<evidence type="ECO:0000256" key="1">
    <source>
        <dbReference type="SAM" id="MobiDB-lite"/>
    </source>
</evidence>
<reference evidence="3" key="1">
    <citation type="submission" date="2016-11" db="EMBL/GenBank/DDBJ databases">
        <authorList>
            <person name="Varghese N."/>
            <person name="Submissions S."/>
        </authorList>
    </citation>
    <scope>NUCLEOTIDE SEQUENCE [LARGE SCALE GENOMIC DNA]</scope>
    <source>
        <strain evidence="3">DSM 45627</strain>
    </source>
</reference>
<dbReference type="Pfam" id="PF06289">
    <property type="entry name" value="FlbD"/>
    <property type="match status" value="1"/>
</dbReference>
<dbReference type="STRING" id="1206085.SAMN05443575_1881"/>
<dbReference type="PANTHER" id="PTHR39185">
    <property type="entry name" value="SWARMING MOTILITY PROTEIN SWRD"/>
    <property type="match status" value="1"/>
</dbReference>
<keyword evidence="2" id="KW-0966">Cell projection</keyword>
<keyword evidence="2" id="KW-0969">Cilium</keyword>
<accession>A0A1M5IH19</accession>
<evidence type="ECO:0000313" key="2">
    <source>
        <dbReference type="EMBL" id="SHG27230.1"/>
    </source>
</evidence>
<keyword evidence="3" id="KW-1185">Reference proteome</keyword>
<dbReference type="PANTHER" id="PTHR39185:SF1">
    <property type="entry name" value="SWARMING MOTILITY PROTEIN SWRD"/>
    <property type="match status" value="1"/>
</dbReference>